<dbReference type="OrthoDB" id="5835829at2759"/>
<feature type="signal peptide" evidence="5">
    <location>
        <begin position="1"/>
        <end position="17"/>
    </location>
</feature>
<evidence type="ECO:0000313" key="7">
    <source>
        <dbReference type="Proteomes" id="UP000708208"/>
    </source>
</evidence>
<comment type="similarity">
    <text evidence="1">Belongs to the UDP-glycosyltransferase family.</text>
</comment>
<dbReference type="Pfam" id="PF00201">
    <property type="entry name" value="UDPGT"/>
    <property type="match status" value="2"/>
</dbReference>
<evidence type="ECO:0000256" key="3">
    <source>
        <dbReference type="ARBA" id="ARBA00022679"/>
    </source>
</evidence>
<dbReference type="EMBL" id="CAJVCH010179008">
    <property type="protein sequence ID" value="CAG7729478.1"/>
    <property type="molecule type" value="Genomic_DNA"/>
</dbReference>
<accession>A0A8J2K4G5</accession>
<evidence type="ECO:0000256" key="2">
    <source>
        <dbReference type="ARBA" id="ARBA00022676"/>
    </source>
</evidence>
<protein>
    <recommendedName>
        <fullName evidence="8">UDP-glucuronosyltransferase</fullName>
    </recommendedName>
</protein>
<proteinExistence type="inferred from homology"/>
<dbReference type="PANTHER" id="PTHR48043">
    <property type="entry name" value="EG:EG0003.4 PROTEIN-RELATED"/>
    <property type="match status" value="1"/>
</dbReference>
<feature type="chain" id="PRO_5035309957" description="UDP-glucuronosyltransferase" evidence="5">
    <location>
        <begin position="18"/>
        <end position="467"/>
    </location>
</feature>
<evidence type="ECO:0008006" key="8">
    <source>
        <dbReference type="Google" id="ProtNLM"/>
    </source>
</evidence>
<organism evidence="6 7">
    <name type="scientific">Allacma fusca</name>
    <dbReference type="NCBI Taxonomy" id="39272"/>
    <lineage>
        <taxon>Eukaryota</taxon>
        <taxon>Metazoa</taxon>
        <taxon>Ecdysozoa</taxon>
        <taxon>Arthropoda</taxon>
        <taxon>Hexapoda</taxon>
        <taxon>Collembola</taxon>
        <taxon>Symphypleona</taxon>
        <taxon>Sminthuridae</taxon>
        <taxon>Allacma</taxon>
    </lineage>
</organism>
<dbReference type="PANTHER" id="PTHR48043:SF159">
    <property type="entry name" value="EG:EG0003.4 PROTEIN-RELATED"/>
    <property type="match status" value="1"/>
</dbReference>
<sequence>MKSLYFLALLFVAQGLSENILVLCPMCSRSHKNIIEPTIEKLAARNHSVTIVSSFRTLMASPNIRDIVVMEGFNYFSYKNPLDTRKHGPLGMIDRNFFKAVLEGCHLTYQNQEFMKLLNTNFDLVIMDAFNHHCLQGFVHKLKAPVIWSMPLPAPPPFAMHFGNYLPPSFVPDPILTFGGKMNIFERLLNFVGSKMYWGVYFSCLGEHERIYKKYLGEDLPALADIESEVSLMLLNSHFSVNPPRPTMPDTVEIGGVHCREGRPLPKELEQFILEADEDLPKNVRLYEWLPLQDILAHPKTKMFMTHGGLLSSQEAIYHAVPMVGIPLFCDQDLNIRHYTQAGIAVTLEILTLEEEDVSSAINTVLNNPNYKNKVQEMSQRFRDQPIAAIDKAVFWAEYVIRHKGASHMRSVARNLNFIQYHCIDVFAIIILVTFCLFGVLAALILKVYSKIFANNEAAVEPKKKDL</sequence>
<evidence type="ECO:0000256" key="4">
    <source>
        <dbReference type="SAM" id="Phobius"/>
    </source>
</evidence>
<keyword evidence="4" id="KW-0812">Transmembrane</keyword>
<comment type="caution">
    <text evidence="6">The sequence shown here is derived from an EMBL/GenBank/DDBJ whole genome shotgun (WGS) entry which is preliminary data.</text>
</comment>
<dbReference type="FunFam" id="3.40.50.2000:FF:000050">
    <property type="entry name" value="UDP-glucuronosyltransferase"/>
    <property type="match status" value="1"/>
</dbReference>
<dbReference type="CDD" id="cd03784">
    <property type="entry name" value="GT1_Gtf-like"/>
    <property type="match status" value="1"/>
</dbReference>
<keyword evidence="4" id="KW-0472">Membrane</keyword>
<reference evidence="6" key="1">
    <citation type="submission" date="2021-06" db="EMBL/GenBank/DDBJ databases">
        <authorList>
            <person name="Hodson N. C."/>
            <person name="Mongue J. A."/>
            <person name="Jaron S. K."/>
        </authorList>
    </citation>
    <scope>NUCLEOTIDE SEQUENCE</scope>
</reference>
<dbReference type="Proteomes" id="UP000708208">
    <property type="component" value="Unassembled WGS sequence"/>
</dbReference>
<keyword evidence="7" id="KW-1185">Reference proteome</keyword>
<evidence type="ECO:0000256" key="5">
    <source>
        <dbReference type="SAM" id="SignalP"/>
    </source>
</evidence>
<keyword evidence="4" id="KW-1133">Transmembrane helix</keyword>
<dbReference type="InterPro" id="IPR050271">
    <property type="entry name" value="UDP-glycosyltransferase"/>
</dbReference>
<dbReference type="AlphaFoldDB" id="A0A8J2K4G5"/>
<keyword evidence="2" id="KW-0328">Glycosyltransferase</keyword>
<evidence type="ECO:0000313" key="6">
    <source>
        <dbReference type="EMBL" id="CAG7729478.1"/>
    </source>
</evidence>
<feature type="transmembrane region" description="Helical" evidence="4">
    <location>
        <begin position="426"/>
        <end position="446"/>
    </location>
</feature>
<evidence type="ECO:0000256" key="1">
    <source>
        <dbReference type="ARBA" id="ARBA00009995"/>
    </source>
</evidence>
<keyword evidence="3" id="KW-0808">Transferase</keyword>
<name>A0A8J2K4G5_9HEXA</name>
<keyword evidence="5" id="KW-0732">Signal</keyword>
<dbReference type="InterPro" id="IPR002213">
    <property type="entry name" value="UDP_glucos_trans"/>
</dbReference>
<dbReference type="GO" id="GO:0008194">
    <property type="term" value="F:UDP-glycosyltransferase activity"/>
    <property type="evidence" value="ECO:0007669"/>
    <property type="project" value="InterPro"/>
</dbReference>
<gene>
    <name evidence="6" type="ORF">AFUS01_LOCUS18189</name>
</gene>